<dbReference type="Proteomes" id="UP001567538">
    <property type="component" value="Unassembled WGS sequence"/>
</dbReference>
<comment type="caution">
    <text evidence="2">The sequence shown here is derived from an EMBL/GenBank/DDBJ whole genome shotgun (WGS) entry which is preliminary data.</text>
</comment>
<evidence type="ECO:0000313" key="2">
    <source>
        <dbReference type="EMBL" id="KAL1544437.1"/>
    </source>
</evidence>
<evidence type="ECO:0000313" key="3">
    <source>
        <dbReference type="Proteomes" id="UP001567538"/>
    </source>
</evidence>
<evidence type="ECO:0000256" key="1">
    <source>
        <dbReference type="SAM" id="MobiDB-lite"/>
    </source>
</evidence>
<dbReference type="EMBL" id="JBEAFC010000008">
    <property type="protein sequence ID" value="KAL1544437.1"/>
    <property type="molecule type" value="Genomic_DNA"/>
</dbReference>
<keyword evidence="3" id="KW-1185">Reference proteome</keyword>
<feature type="region of interest" description="Disordered" evidence="1">
    <location>
        <begin position="40"/>
        <end position="70"/>
    </location>
</feature>
<protein>
    <submittedName>
        <fullName evidence="2">Uncharacterized protein</fullName>
    </submittedName>
</protein>
<feature type="compositionally biased region" description="Polar residues" evidence="1">
    <location>
        <begin position="51"/>
        <end position="70"/>
    </location>
</feature>
<reference evidence="2 3" key="1">
    <citation type="submission" date="2024-06" db="EMBL/GenBank/DDBJ databases">
        <title>A chromosome level genome sequence of Diviner's sage (Salvia divinorum).</title>
        <authorList>
            <person name="Ford S.A."/>
            <person name="Ro D.-K."/>
            <person name="Ness R.W."/>
            <person name="Phillips M.A."/>
        </authorList>
    </citation>
    <scope>NUCLEOTIDE SEQUENCE [LARGE SCALE GENOMIC DNA]</scope>
    <source>
        <strain evidence="2">SAF-2024a</strain>
        <tissue evidence="2">Leaf</tissue>
    </source>
</reference>
<organism evidence="2 3">
    <name type="scientific">Salvia divinorum</name>
    <name type="common">Maria pastora</name>
    <name type="synonym">Diviner's sage</name>
    <dbReference type="NCBI Taxonomy" id="28513"/>
    <lineage>
        <taxon>Eukaryota</taxon>
        <taxon>Viridiplantae</taxon>
        <taxon>Streptophyta</taxon>
        <taxon>Embryophyta</taxon>
        <taxon>Tracheophyta</taxon>
        <taxon>Spermatophyta</taxon>
        <taxon>Magnoliopsida</taxon>
        <taxon>eudicotyledons</taxon>
        <taxon>Gunneridae</taxon>
        <taxon>Pentapetalae</taxon>
        <taxon>asterids</taxon>
        <taxon>lamiids</taxon>
        <taxon>Lamiales</taxon>
        <taxon>Lamiaceae</taxon>
        <taxon>Nepetoideae</taxon>
        <taxon>Mentheae</taxon>
        <taxon>Salviinae</taxon>
        <taxon>Salvia</taxon>
        <taxon>Salvia subgen. Calosphace</taxon>
    </lineage>
</organism>
<proteinExistence type="predicted"/>
<dbReference type="AlphaFoldDB" id="A0ABD1GJZ2"/>
<accession>A0ABD1GJZ2</accession>
<sequence length="70" mass="7742">MEAKYGLLHLANSLTYVISDNFLHTASCCTMNTRKMPRLSSVGRLDRGHSSRSTVFPSPISNLNESQVLS</sequence>
<gene>
    <name evidence="2" type="ORF">AAHA92_21289</name>
</gene>
<name>A0ABD1GJZ2_SALDI</name>